<dbReference type="InterPro" id="IPR009057">
    <property type="entry name" value="Homeodomain-like_sf"/>
</dbReference>
<proteinExistence type="predicted"/>
<dbReference type="PROSITE" id="PS01124">
    <property type="entry name" value="HTH_ARAC_FAMILY_2"/>
    <property type="match status" value="1"/>
</dbReference>
<dbReference type="SMART" id="SM00342">
    <property type="entry name" value="HTH_ARAC"/>
    <property type="match status" value="1"/>
</dbReference>
<dbReference type="Proteomes" id="UP000199400">
    <property type="component" value="Unassembled WGS sequence"/>
</dbReference>
<name>A0A1I1ZUI5_9BACT</name>
<dbReference type="SUPFAM" id="SSF46689">
    <property type="entry name" value="Homeodomain-like"/>
    <property type="match status" value="2"/>
</dbReference>
<dbReference type="GO" id="GO:0003700">
    <property type="term" value="F:DNA-binding transcription factor activity"/>
    <property type="evidence" value="ECO:0007669"/>
    <property type="project" value="InterPro"/>
</dbReference>
<evidence type="ECO:0000313" key="5">
    <source>
        <dbReference type="Proteomes" id="UP000199400"/>
    </source>
</evidence>
<dbReference type="PANTHER" id="PTHR43436">
    <property type="entry name" value="ARAC-FAMILY TRANSCRIPTIONAL REGULATOR"/>
    <property type="match status" value="1"/>
</dbReference>
<dbReference type="EMBL" id="FOMX01000012">
    <property type="protein sequence ID" value="SFE35285.1"/>
    <property type="molecule type" value="Genomic_DNA"/>
</dbReference>
<gene>
    <name evidence="4" type="ORF">SAMN02745121_03968</name>
</gene>
<dbReference type="PANTHER" id="PTHR43436:SF1">
    <property type="entry name" value="TRANSCRIPTIONAL REGULATORY PROTEIN"/>
    <property type="match status" value="1"/>
</dbReference>
<protein>
    <submittedName>
        <fullName evidence="4">Transcriptional regulator, AraC family</fullName>
    </submittedName>
</protein>
<dbReference type="Gene3D" id="1.10.10.60">
    <property type="entry name" value="Homeodomain-like"/>
    <property type="match status" value="1"/>
</dbReference>
<evidence type="ECO:0000256" key="2">
    <source>
        <dbReference type="ARBA" id="ARBA00023163"/>
    </source>
</evidence>
<dbReference type="AlphaFoldDB" id="A0A1I1ZUI5"/>
<dbReference type="InterPro" id="IPR018060">
    <property type="entry name" value="HTH_AraC"/>
</dbReference>
<dbReference type="RefSeq" id="WP_096332967.1">
    <property type="nucleotide sequence ID" value="NZ_FOMX01000012.1"/>
</dbReference>
<keyword evidence="2" id="KW-0804">Transcription</keyword>
<accession>A0A1I1ZUI5</accession>
<dbReference type="InterPro" id="IPR009594">
    <property type="entry name" value="Tscrpt_reg_HTH_AraC_N"/>
</dbReference>
<keyword evidence="1" id="KW-0805">Transcription regulation</keyword>
<sequence>MATTAPGTAELAAQLLRHTSGDGVHATPIPRLSLIRAARPGEPLVLLHEPALCVVAQGKKRVHLADEVYVYDASRFLVVSIDLPVTGQVVEASPAAPYLCLRLDLDPGELAQMLLEFGPPPPAAQRPARGLYLSAMTPAMLDAVLRLTRLLDAPEDIAALAPLAVRELTYRLLKSDEGWRLRQIAAGDGQARRIARAIDWLKQHYAEPLRIEEFARELHMSPSSLHHHFKAVTAMSPLQYQKQLRLQEARRLMFSEALDATSAAFRVGYESPSQFSREYSRLFGEPPARDLRRLRETGGLVRPA</sequence>
<dbReference type="STRING" id="54.SAMN02745121_03968"/>
<feature type="domain" description="HTH araC/xylS-type" evidence="3">
    <location>
        <begin position="195"/>
        <end position="293"/>
    </location>
</feature>
<evidence type="ECO:0000313" key="4">
    <source>
        <dbReference type="EMBL" id="SFE35285.1"/>
    </source>
</evidence>
<reference evidence="5" key="1">
    <citation type="submission" date="2016-10" db="EMBL/GenBank/DDBJ databases">
        <authorList>
            <person name="Varghese N."/>
            <person name="Submissions S."/>
        </authorList>
    </citation>
    <scope>NUCLEOTIDE SEQUENCE [LARGE SCALE GENOMIC DNA]</scope>
    <source>
        <strain evidence="5">ATCC 25963</strain>
    </source>
</reference>
<dbReference type="Pfam" id="PF06719">
    <property type="entry name" value="AraC_N"/>
    <property type="match status" value="1"/>
</dbReference>
<evidence type="ECO:0000259" key="3">
    <source>
        <dbReference type="PROSITE" id="PS01124"/>
    </source>
</evidence>
<organism evidence="4 5">
    <name type="scientific">Nannocystis exedens</name>
    <dbReference type="NCBI Taxonomy" id="54"/>
    <lineage>
        <taxon>Bacteria</taxon>
        <taxon>Pseudomonadati</taxon>
        <taxon>Myxococcota</taxon>
        <taxon>Polyangia</taxon>
        <taxon>Nannocystales</taxon>
        <taxon>Nannocystaceae</taxon>
        <taxon>Nannocystis</taxon>
    </lineage>
</organism>
<dbReference type="OrthoDB" id="9802263at2"/>
<dbReference type="GO" id="GO:0043565">
    <property type="term" value="F:sequence-specific DNA binding"/>
    <property type="evidence" value="ECO:0007669"/>
    <property type="project" value="InterPro"/>
</dbReference>
<keyword evidence="5" id="KW-1185">Reference proteome</keyword>
<dbReference type="Pfam" id="PF12833">
    <property type="entry name" value="HTH_18"/>
    <property type="match status" value="1"/>
</dbReference>
<evidence type="ECO:0000256" key="1">
    <source>
        <dbReference type="ARBA" id="ARBA00023015"/>
    </source>
</evidence>